<sequence length="349" mass="38444">MNFEGWSPIRIYREPGGELLVDWMRAPPEVTRTPFFADGVQNAMQWPFHQAFRRQTPLADLIDWAHTSPGLQPSGIVFHVSRCGSTLVTQAFAALEDHVALSEPPPLDDLLRAEHRLPGLDAAQALAAARAFASAWAQPSLPGHGSRRSHLVIKCDCWDTALAGRIAEAWPDTPWLFLYRDPVEVLVSQMQQRAAYLIPGGPLGVNPAGIPFDEALHMGPETYCARSLGSIYAAMVREFRPECTLLLDYRQLPEAISRAIALHFGMQPGAQAIERMQATFGVHAKNPSHPFAPDAGRKHHEAPQRLRALAQEWIAPHYDALERLRARQDGEARAAGHRPGALATGATLP</sequence>
<evidence type="ECO:0000313" key="3">
    <source>
        <dbReference type="Proteomes" id="UP000199317"/>
    </source>
</evidence>
<dbReference type="SUPFAM" id="SSF52540">
    <property type="entry name" value="P-loop containing nucleoside triphosphate hydrolases"/>
    <property type="match status" value="1"/>
</dbReference>
<gene>
    <name evidence="2" type="ORF">SAMN04489708_105122</name>
</gene>
<evidence type="ECO:0000256" key="1">
    <source>
        <dbReference type="SAM" id="MobiDB-lite"/>
    </source>
</evidence>
<dbReference type="AlphaFoldDB" id="A0A1H0NRY3"/>
<proteinExistence type="predicted"/>
<name>A0A1H0NRY3_9BURK</name>
<reference evidence="3" key="1">
    <citation type="submission" date="2016-10" db="EMBL/GenBank/DDBJ databases">
        <authorList>
            <person name="Varghese N."/>
            <person name="Submissions S."/>
        </authorList>
    </citation>
    <scope>NUCLEOTIDE SEQUENCE [LARGE SCALE GENOMIC DNA]</scope>
    <source>
        <strain evidence="3">DSM 17101</strain>
    </source>
</reference>
<dbReference type="InterPro" id="IPR027417">
    <property type="entry name" value="P-loop_NTPase"/>
</dbReference>
<dbReference type="Gene3D" id="3.40.50.300">
    <property type="entry name" value="P-loop containing nucleotide triphosphate hydrolases"/>
    <property type="match status" value="1"/>
</dbReference>
<dbReference type="EMBL" id="FNJL01000005">
    <property type="protein sequence ID" value="SDO95278.1"/>
    <property type="molecule type" value="Genomic_DNA"/>
</dbReference>
<evidence type="ECO:0000313" key="2">
    <source>
        <dbReference type="EMBL" id="SDO95278.1"/>
    </source>
</evidence>
<keyword evidence="3" id="KW-1185">Reference proteome</keyword>
<dbReference type="Proteomes" id="UP000199317">
    <property type="component" value="Unassembled WGS sequence"/>
</dbReference>
<protein>
    <recommendedName>
        <fullName evidence="4">Sulfotransferase family protein</fullName>
    </recommendedName>
</protein>
<accession>A0A1H0NRY3</accession>
<feature type="region of interest" description="Disordered" evidence="1">
    <location>
        <begin position="329"/>
        <end position="349"/>
    </location>
</feature>
<organism evidence="2 3">
    <name type="scientific">Paracidovorax cattleyae</name>
    <dbReference type="NCBI Taxonomy" id="80868"/>
    <lineage>
        <taxon>Bacteria</taxon>
        <taxon>Pseudomonadati</taxon>
        <taxon>Pseudomonadota</taxon>
        <taxon>Betaproteobacteria</taxon>
        <taxon>Burkholderiales</taxon>
        <taxon>Comamonadaceae</taxon>
        <taxon>Paracidovorax</taxon>
    </lineage>
</organism>
<evidence type="ECO:0008006" key="4">
    <source>
        <dbReference type="Google" id="ProtNLM"/>
    </source>
</evidence>